<dbReference type="Gene3D" id="1.25.40.20">
    <property type="entry name" value="Ankyrin repeat-containing domain"/>
    <property type="match status" value="1"/>
</dbReference>
<keyword evidence="2 3" id="KW-0040">ANK repeat</keyword>
<reference evidence="4" key="1">
    <citation type="submission" date="2022-09" db="EMBL/GenBank/DDBJ databases">
        <title>Fusarium specimens isolated from Avocado Roots.</title>
        <authorList>
            <person name="Stajich J."/>
            <person name="Roper C."/>
            <person name="Heimlech-Rivalta G."/>
        </authorList>
    </citation>
    <scope>NUCLEOTIDE SEQUENCE</scope>
    <source>
        <strain evidence="4">CF00095</strain>
    </source>
</reference>
<dbReference type="EMBL" id="JAOQBH010000011">
    <property type="protein sequence ID" value="KAJ4129083.1"/>
    <property type="molecule type" value="Genomic_DNA"/>
</dbReference>
<feature type="repeat" description="ANK" evidence="3">
    <location>
        <begin position="125"/>
        <end position="147"/>
    </location>
</feature>
<protein>
    <recommendedName>
        <fullName evidence="6">Ankyrin repeat protein</fullName>
    </recommendedName>
</protein>
<comment type="caution">
    <text evidence="4">The sequence shown here is derived from an EMBL/GenBank/DDBJ whole genome shotgun (WGS) entry which is preliminary data.</text>
</comment>
<sequence>MTTWVLLQAKVNVNEQDNTGMSALHIAAKTFNQSVNDNDVLWILLANGAKVNVRTKTLGQTPLHIAASEGSEDAMWLLLSKGADSSKLDVDNRTALHWAVAGDHIKAAQLLLWKPTELINAVDHEKGTVLHYAASQGNAGMVEMLIH</sequence>
<keyword evidence="5" id="KW-1185">Reference proteome</keyword>
<dbReference type="SUPFAM" id="SSF48403">
    <property type="entry name" value="Ankyrin repeat"/>
    <property type="match status" value="1"/>
</dbReference>
<evidence type="ECO:0000256" key="3">
    <source>
        <dbReference type="PROSITE-ProRule" id="PRU00023"/>
    </source>
</evidence>
<evidence type="ECO:0000256" key="2">
    <source>
        <dbReference type="ARBA" id="ARBA00023043"/>
    </source>
</evidence>
<feature type="repeat" description="ANK" evidence="3">
    <location>
        <begin position="58"/>
        <end position="90"/>
    </location>
</feature>
<evidence type="ECO:0008006" key="6">
    <source>
        <dbReference type="Google" id="ProtNLM"/>
    </source>
</evidence>
<dbReference type="SMART" id="SM00248">
    <property type="entry name" value="ANK"/>
    <property type="match status" value="3"/>
</dbReference>
<name>A0ABQ8R8B4_FUSEQ</name>
<keyword evidence="1" id="KW-0677">Repeat</keyword>
<proteinExistence type="predicted"/>
<dbReference type="InterPro" id="IPR036770">
    <property type="entry name" value="Ankyrin_rpt-contain_sf"/>
</dbReference>
<dbReference type="Proteomes" id="UP001152024">
    <property type="component" value="Unassembled WGS sequence"/>
</dbReference>
<dbReference type="InterPro" id="IPR002110">
    <property type="entry name" value="Ankyrin_rpt"/>
</dbReference>
<evidence type="ECO:0000313" key="4">
    <source>
        <dbReference type="EMBL" id="KAJ4129083.1"/>
    </source>
</evidence>
<dbReference type="PROSITE" id="PS50088">
    <property type="entry name" value="ANK_REPEAT"/>
    <property type="match status" value="3"/>
</dbReference>
<accession>A0ABQ8R8B4</accession>
<organism evidence="4 5">
    <name type="scientific">Fusarium equiseti</name>
    <name type="common">Fusarium scirpi</name>
    <dbReference type="NCBI Taxonomy" id="61235"/>
    <lineage>
        <taxon>Eukaryota</taxon>
        <taxon>Fungi</taxon>
        <taxon>Dikarya</taxon>
        <taxon>Ascomycota</taxon>
        <taxon>Pezizomycotina</taxon>
        <taxon>Sordariomycetes</taxon>
        <taxon>Hypocreomycetidae</taxon>
        <taxon>Hypocreales</taxon>
        <taxon>Nectriaceae</taxon>
        <taxon>Fusarium</taxon>
        <taxon>Fusarium incarnatum-equiseti species complex</taxon>
    </lineage>
</organism>
<dbReference type="PROSITE" id="PS50297">
    <property type="entry name" value="ANK_REP_REGION"/>
    <property type="match status" value="3"/>
</dbReference>
<gene>
    <name evidence="4" type="ORF">NW768_007614</name>
</gene>
<evidence type="ECO:0000256" key="1">
    <source>
        <dbReference type="ARBA" id="ARBA00022737"/>
    </source>
</evidence>
<dbReference type="PANTHER" id="PTHR24171">
    <property type="entry name" value="ANKYRIN REPEAT DOMAIN-CONTAINING PROTEIN 39-RELATED"/>
    <property type="match status" value="1"/>
</dbReference>
<feature type="repeat" description="ANK" evidence="3">
    <location>
        <begin position="19"/>
        <end position="56"/>
    </location>
</feature>
<evidence type="ECO:0000313" key="5">
    <source>
        <dbReference type="Proteomes" id="UP001152024"/>
    </source>
</evidence>
<dbReference type="Pfam" id="PF12796">
    <property type="entry name" value="Ank_2"/>
    <property type="match status" value="1"/>
</dbReference>
<dbReference type="Pfam" id="PF00023">
    <property type="entry name" value="Ank"/>
    <property type="match status" value="1"/>
</dbReference>